<dbReference type="Pfam" id="PF13813">
    <property type="entry name" value="MBOAT_2"/>
    <property type="match status" value="1"/>
</dbReference>
<dbReference type="InterPro" id="IPR032805">
    <property type="entry name" value="Wax_synthase_dom"/>
</dbReference>
<evidence type="ECO:0000256" key="8">
    <source>
        <dbReference type="SAM" id="Phobius"/>
    </source>
</evidence>
<feature type="transmembrane region" description="Helical" evidence="8">
    <location>
        <begin position="353"/>
        <end position="369"/>
    </location>
</feature>
<evidence type="ECO:0000256" key="5">
    <source>
        <dbReference type="ARBA" id="ARBA00022692"/>
    </source>
</evidence>
<reference evidence="10 11" key="1">
    <citation type="submission" date="2014-04" db="EMBL/GenBank/DDBJ databases">
        <authorList>
            <consortium name="DOE Joint Genome Institute"/>
            <person name="Kuo A."/>
            <person name="Kohler A."/>
            <person name="Nagy L.G."/>
            <person name="Floudas D."/>
            <person name="Copeland A."/>
            <person name="Barry K.W."/>
            <person name="Cichocki N."/>
            <person name="Veneault-Fourrey C."/>
            <person name="LaButti K."/>
            <person name="Lindquist E.A."/>
            <person name="Lipzen A."/>
            <person name="Lundell T."/>
            <person name="Morin E."/>
            <person name="Murat C."/>
            <person name="Sun H."/>
            <person name="Tunlid A."/>
            <person name="Henrissat B."/>
            <person name="Grigoriev I.V."/>
            <person name="Hibbett D.S."/>
            <person name="Martin F."/>
            <person name="Nordberg H.P."/>
            <person name="Cantor M.N."/>
            <person name="Hua S.X."/>
        </authorList>
    </citation>
    <scope>NUCLEOTIDE SEQUENCE [LARGE SCALE GENOMIC DNA]</scope>
    <source>
        <strain evidence="10 11">Foug A</strain>
    </source>
</reference>
<feature type="transmembrane region" description="Helical" evidence="8">
    <location>
        <begin position="160"/>
        <end position="186"/>
    </location>
</feature>
<gene>
    <name evidence="10" type="ORF">SCLCIDRAFT_1218557</name>
</gene>
<keyword evidence="4" id="KW-0808">Transferase</keyword>
<evidence type="ECO:0000313" key="10">
    <source>
        <dbReference type="EMBL" id="KIM58593.1"/>
    </source>
</evidence>
<dbReference type="STRING" id="1036808.A0A0C2Z9Q5"/>
<evidence type="ECO:0000256" key="4">
    <source>
        <dbReference type="ARBA" id="ARBA00022679"/>
    </source>
</evidence>
<dbReference type="InParanoid" id="A0A0C2Z9Q5"/>
<evidence type="ECO:0000259" key="9">
    <source>
        <dbReference type="Pfam" id="PF13813"/>
    </source>
</evidence>
<feature type="transmembrane region" description="Helical" evidence="8">
    <location>
        <begin position="56"/>
        <end position="75"/>
    </location>
</feature>
<feature type="domain" description="Wax synthase" evidence="9">
    <location>
        <begin position="249"/>
        <end position="324"/>
    </location>
</feature>
<feature type="transmembrane region" description="Helical" evidence="8">
    <location>
        <begin position="29"/>
        <end position="49"/>
    </location>
</feature>
<dbReference type="Proteomes" id="UP000053989">
    <property type="component" value="Unassembled WGS sequence"/>
</dbReference>
<evidence type="ECO:0000256" key="7">
    <source>
        <dbReference type="ARBA" id="ARBA00023136"/>
    </source>
</evidence>
<keyword evidence="11" id="KW-1185">Reference proteome</keyword>
<reference evidence="11" key="2">
    <citation type="submission" date="2015-01" db="EMBL/GenBank/DDBJ databases">
        <title>Evolutionary Origins and Diversification of the Mycorrhizal Mutualists.</title>
        <authorList>
            <consortium name="DOE Joint Genome Institute"/>
            <consortium name="Mycorrhizal Genomics Consortium"/>
            <person name="Kohler A."/>
            <person name="Kuo A."/>
            <person name="Nagy L.G."/>
            <person name="Floudas D."/>
            <person name="Copeland A."/>
            <person name="Barry K.W."/>
            <person name="Cichocki N."/>
            <person name="Veneault-Fourrey C."/>
            <person name="LaButti K."/>
            <person name="Lindquist E.A."/>
            <person name="Lipzen A."/>
            <person name="Lundell T."/>
            <person name="Morin E."/>
            <person name="Murat C."/>
            <person name="Riley R."/>
            <person name="Ohm R."/>
            <person name="Sun H."/>
            <person name="Tunlid A."/>
            <person name="Henrissat B."/>
            <person name="Grigoriev I.V."/>
            <person name="Hibbett D.S."/>
            <person name="Martin F."/>
        </authorList>
    </citation>
    <scope>NUCLEOTIDE SEQUENCE [LARGE SCALE GENOMIC DNA]</scope>
    <source>
        <strain evidence="11">Foug A</strain>
    </source>
</reference>
<comment type="pathway">
    <text evidence="2">Secondary metabolite biosynthesis.</text>
</comment>
<dbReference type="HOGENOM" id="CLU_034105_1_0_1"/>
<comment type="subcellular location">
    <subcellularLocation>
        <location evidence="1">Membrane</location>
        <topology evidence="1">Multi-pass membrane protein</topology>
    </subcellularLocation>
</comment>
<dbReference type="OrthoDB" id="1077582at2759"/>
<dbReference type="GO" id="GO:0006629">
    <property type="term" value="P:lipid metabolic process"/>
    <property type="evidence" value="ECO:0007669"/>
    <property type="project" value="InterPro"/>
</dbReference>
<dbReference type="EMBL" id="KN822084">
    <property type="protein sequence ID" value="KIM58593.1"/>
    <property type="molecule type" value="Genomic_DNA"/>
</dbReference>
<proteinExistence type="inferred from homology"/>
<dbReference type="GO" id="GO:0008374">
    <property type="term" value="F:O-acyltransferase activity"/>
    <property type="evidence" value="ECO:0007669"/>
    <property type="project" value="InterPro"/>
</dbReference>
<comment type="similarity">
    <text evidence="3">Belongs to the wax synthase family.</text>
</comment>
<dbReference type="GO" id="GO:0016020">
    <property type="term" value="C:membrane"/>
    <property type="evidence" value="ECO:0007669"/>
    <property type="project" value="UniProtKB-SubCell"/>
</dbReference>
<keyword evidence="5 8" id="KW-0812">Transmembrane</keyword>
<name>A0A0C2Z9Q5_9AGAM</name>
<evidence type="ECO:0000256" key="1">
    <source>
        <dbReference type="ARBA" id="ARBA00004141"/>
    </source>
</evidence>
<evidence type="ECO:0000256" key="3">
    <source>
        <dbReference type="ARBA" id="ARBA00007282"/>
    </source>
</evidence>
<keyword evidence="6 8" id="KW-1133">Transmembrane helix</keyword>
<evidence type="ECO:0000313" key="11">
    <source>
        <dbReference type="Proteomes" id="UP000053989"/>
    </source>
</evidence>
<feature type="transmembrane region" description="Helical" evidence="8">
    <location>
        <begin position="321"/>
        <end position="341"/>
    </location>
</feature>
<sequence>MSFGASYPLLNNVLHIPSTRQPLDIRSTITYLLPPCLSYIVVAILVILPGTRTLRIAVWPLIAILAFRAAVYVDLSNGDPKNTFRNVQLELTMFIVAIRTLEWSFPKEPLKRHLRPANSTPSLVMDALDLATNVRGVGWSWSKSAYVPPETRPISSRTVFCLYVLLSALVQGVMCGILHTALQAFSPDTCTIPGGGSIFDTSLPPLIRYVRSSIIAVAAAFGLCFLLQFNYNVGTLIGVAVFRQDPAQWPPVIQAPWLATSVRDFWSHRWHQLFRRSFIVLGGRPLSILFGNAGYIFGSFLASGIFHHTIVLMFNGSTEMWCMILSFWMMAAGIVLEDAFTSLTGRRVGGWKGWLWTMAWLLVWGNLIVDGSARAGMIVSSSILDSASPARAVVERYMSAFDNWLHTFA</sequence>
<evidence type="ECO:0000256" key="6">
    <source>
        <dbReference type="ARBA" id="ARBA00022989"/>
    </source>
</evidence>
<dbReference type="InterPro" id="IPR044851">
    <property type="entry name" value="Wax_synthase"/>
</dbReference>
<feature type="transmembrane region" description="Helical" evidence="8">
    <location>
        <begin position="206"/>
        <end position="227"/>
    </location>
</feature>
<dbReference type="PANTHER" id="PTHR31595">
    <property type="entry name" value="LONG-CHAIN-ALCOHOL O-FATTY-ACYLTRANSFERASE 3-RELATED"/>
    <property type="match status" value="1"/>
</dbReference>
<protein>
    <recommendedName>
        <fullName evidence="9">Wax synthase domain-containing protein</fullName>
    </recommendedName>
</protein>
<accession>A0A0C2Z9Q5</accession>
<evidence type="ECO:0000256" key="2">
    <source>
        <dbReference type="ARBA" id="ARBA00005179"/>
    </source>
</evidence>
<organism evidence="10 11">
    <name type="scientific">Scleroderma citrinum Foug A</name>
    <dbReference type="NCBI Taxonomy" id="1036808"/>
    <lineage>
        <taxon>Eukaryota</taxon>
        <taxon>Fungi</taxon>
        <taxon>Dikarya</taxon>
        <taxon>Basidiomycota</taxon>
        <taxon>Agaricomycotina</taxon>
        <taxon>Agaricomycetes</taxon>
        <taxon>Agaricomycetidae</taxon>
        <taxon>Boletales</taxon>
        <taxon>Sclerodermatineae</taxon>
        <taxon>Sclerodermataceae</taxon>
        <taxon>Scleroderma</taxon>
    </lineage>
</organism>
<keyword evidence="7 8" id="KW-0472">Membrane</keyword>
<dbReference type="AlphaFoldDB" id="A0A0C2Z9Q5"/>
<dbReference type="PANTHER" id="PTHR31595:SF57">
    <property type="entry name" value="OS04G0481900 PROTEIN"/>
    <property type="match status" value="1"/>
</dbReference>